<evidence type="ECO:0000313" key="4">
    <source>
        <dbReference type="EnsemblMetazoa" id="CLYHEMP006205.1"/>
    </source>
</evidence>
<evidence type="ECO:0000256" key="1">
    <source>
        <dbReference type="SAM" id="Coils"/>
    </source>
</evidence>
<accession>A0A7M5WK06</accession>
<feature type="domain" description="Selenoprotein P N-terminal" evidence="3">
    <location>
        <begin position="129"/>
        <end position="289"/>
    </location>
</feature>
<feature type="compositionally biased region" description="Low complexity" evidence="2">
    <location>
        <begin position="292"/>
        <end position="307"/>
    </location>
</feature>
<dbReference type="InterPro" id="IPR007671">
    <property type="entry name" value="Selenoprotein-P_N"/>
</dbReference>
<evidence type="ECO:0000259" key="3">
    <source>
        <dbReference type="Pfam" id="PF04592"/>
    </source>
</evidence>
<protein>
    <recommendedName>
        <fullName evidence="3">Selenoprotein P N-terminal domain-containing protein</fullName>
    </recommendedName>
</protein>
<keyword evidence="1" id="KW-0175">Coiled coil</keyword>
<dbReference type="EnsemblMetazoa" id="CLYHEMT006205.1">
    <property type="protein sequence ID" value="CLYHEMP006205.1"/>
    <property type="gene ID" value="CLYHEMG006205"/>
</dbReference>
<reference evidence="4" key="1">
    <citation type="submission" date="2021-01" db="UniProtKB">
        <authorList>
            <consortium name="EnsemblMetazoa"/>
        </authorList>
    </citation>
    <scope>IDENTIFICATION</scope>
</reference>
<proteinExistence type="predicted"/>
<evidence type="ECO:0000313" key="5">
    <source>
        <dbReference type="Proteomes" id="UP000594262"/>
    </source>
</evidence>
<name>A0A7M5WK06_9CNID</name>
<feature type="region of interest" description="Disordered" evidence="2">
    <location>
        <begin position="284"/>
        <end position="312"/>
    </location>
</feature>
<dbReference type="OrthoDB" id="6134775at2759"/>
<evidence type="ECO:0000256" key="2">
    <source>
        <dbReference type="SAM" id="MobiDB-lite"/>
    </source>
</evidence>
<dbReference type="EnsemblMetazoa" id="CLYHEMT006205.2">
    <property type="protein sequence ID" value="CLYHEMP006205.2"/>
    <property type="gene ID" value="CLYHEMG006205"/>
</dbReference>
<feature type="coiled-coil region" evidence="1">
    <location>
        <begin position="35"/>
        <end position="78"/>
    </location>
</feature>
<organism evidence="4 5">
    <name type="scientific">Clytia hemisphaerica</name>
    <dbReference type="NCBI Taxonomy" id="252671"/>
    <lineage>
        <taxon>Eukaryota</taxon>
        <taxon>Metazoa</taxon>
        <taxon>Cnidaria</taxon>
        <taxon>Hydrozoa</taxon>
        <taxon>Hydroidolina</taxon>
        <taxon>Leptothecata</taxon>
        <taxon>Obeliida</taxon>
        <taxon>Clytiidae</taxon>
        <taxon>Clytia</taxon>
    </lineage>
</organism>
<dbReference type="Pfam" id="PF04592">
    <property type="entry name" value="SelP_N"/>
    <property type="match status" value="1"/>
</dbReference>
<keyword evidence="5" id="KW-1185">Reference proteome</keyword>
<sequence>FFRKYIKMKKIKTILALFSILTCHWLITPVHSSELKQHQVEHNQAKRQHQVQQQAHYNQKYQQQHFNYKNQIENQRRQQQKTSTYRQPVYQHKKRPVYHYKKQPVYHNKKTYHYKKKYKYIKWPRIRGRCKYSPWTVDGVNPVLDEADKGNMVLLFMLKVGDPFSYNQLGRLNDLAEHYLDIGRKITVMALAHRRRTIPASYRERFPLVQFHQEPKSKNIYNQIRAKYRFNIIYDKCGRQQYHFGPPYSWLGYDITRLAIENVRRFHTDYNLCGKCRARPLTTVGPTNALNSTATAPPSTKPPTKATESAVDGPYTNIPVAVKKA</sequence>
<dbReference type="AlphaFoldDB" id="A0A7M5WK06"/>
<dbReference type="Proteomes" id="UP000594262">
    <property type="component" value="Unplaced"/>
</dbReference>